<gene>
    <name evidence="4" type="ORF">SAMN05444351_2678</name>
</gene>
<proteinExistence type="predicted"/>
<name>A0A1M5JXC1_9ACTN</name>
<dbReference type="InterPro" id="IPR029058">
    <property type="entry name" value="AB_hydrolase_fold"/>
</dbReference>
<dbReference type="Proteomes" id="UP000184471">
    <property type="component" value="Unassembled WGS sequence"/>
</dbReference>
<dbReference type="EMBL" id="FQVX01000002">
    <property type="protein sequence ID" value="SHG45025.1"/>
    <property type="molecule type" value="Genomic_DNA"/>
</dbReference>
<dbReference type="SUPFAM" id="SSF53474">
    <property type="entry name" value="alpha/beta-Hydrolases"/>
    <property type="match status" value="1"/>
</dbReference>
<evidence type="ECO:0000256" key="3">
    <source>
        <dbReference type="SAM" id="MobiDB-lite"/>
    </source>
</evidence>
<dbReference type="STRING" id="1070870.SAMN05444351_2678"/>
<evidence type="ECO:0000256" key="2">
    <source>
        <dbReference type="ARBA" id="ARBA00022801"/>
    </source>
</evidence>
<dbReference type="PANTHER" id="PTHR43037">
    <property type="entry name" value="UNNAMED PRODUCT-RELATED"/>
    <property type="match status" value="1"/>
</dbReference>
<accession>A0A1M5JXC1</accession>
<dbReference type="GO" id="GO:0016787">
    <property type="term" value="F:hydrolase activity"/>
    <property type="evidence" value="ECO:0007669"/>
    <property type="project" value="UniProtKB-KW"/>
</dbReference>
<dbReference type="AlphaFoldDB" id="A0A1M5JXC1"/>
<feature type="region of interest" description="Disordered" evidence="3">
    <location>
        <begin position="1"/>
        <end position="25"/>
    </location>
</feature>
<evidence type="ECO:0000313" key="5">
    <source>
        <dbReference type="Proteomes" id="UP000184471"/>
    </source>
</evidence>
<keyword evidence="5" id="KW-1185">Reference proteome</keyword>
<organism evidence="4 5">
    <name type="scientific">Geodermatophilus nigrescens</name>
    <dbReference type="NCBI Taxonomy" id="1070870"/>
    <lineage>
        <taxon>Bacteria</taxon>
        <taxon>Bacillati</taxon>
        <taxon>Actinomycetota</taxon>
        <taxon>Actinomycetes</taxon>
        <taxon>Geodermatophilales</taxon>
        <taxon>Geodermatophilaceae</taxon>
        <taxon>Geodermatophilus</taxon>
    </lineage>
</organism>
<evidence type="ECO:0000256" key="1">
    <source>
        <dbReference type="ARBA" id="ARBA00022729"/>
    </source>
</evidence>
<keyword evidence="2" id="KW-0378">Hydrolase</keyword>
<sequence>MTRPAAQGRLDSRPGAGPAGPPLPAGVTRLDLGGDAEALVRLPEGTGPRPLLVFCHGAGGDAVQSLAAVGDVAAARGVAVLATSSVATTWDLIAGGLGRDVAVLDAALDAVAGRLPVSRLALGGFSDGASYALSLGLANGDLFEALLAFSPGFAAPPGRTGRPRVWIAHGTADRVLPVERCGRRVSHALSAAGYDVTYDEFAGGHVVTPDLVTAALGTWLGN</sequence>
<dbReference type="PANTHER" id="PTHR43037:SF5">
    <property type="entry name" value="FERULOYL ESTERASE"/>
    <property type="match status" value="1"/>
</dbReference>
<evidence type="ECO:0000313" key="4">
    <source>
        <dbReference type="EMBL" id="SHG45025.1"/>
    </source>
</evidence>
<dbReference type="InterPro" id="IPR050955">
    <property type="entry name" value="Plant_Biomass_Hydrol_Est"/>
</dbReference>
<dbReference type="RefSeq" id="WP_073420538.1">
    <property type="nucleotide sequence ID" value="NZ_FQVX01000002.1"/>
</dbReference>
<protein>
    <submittedName>
        <fullName evidence="4">Phospholipase/carboxylesterase</fullName>
    </submittedName>
</protein>
<keyword evidence="1" id="KW-0732">Signal</keyword>
<dbReference type="OrthoDB" id="9765647at2"/>
<dbReference type="Gene3D" id="3.40.50.1820">
    <property type="entry name" value="alpha/beta hydrolase"/>
    <property type="match status" value="1"/>
</dbReference>
<reference evidence="4 5" key="1">
    <citation type="submission" date="2016-11" db="EMBL/GenBank/DDBJ databases">
        <authorList>
            <person name="Jaros S."/>
            <person name="Januszkiewicz K."/>
            <person name="Wedrychowicz H."/>
        </authorList>
    </citation>
    <scope>NUCLEOTIDE SEQUENCE [LARGE SCALE GENOMIC DNA]</scope>
    <source>
        <strain evidence="4 5">DSM 45408</strain>
    </source>
</reference>